<evidence type="ECO:0000313" key="1">
    <source>
        <dbReference type="EMBL" id="KAI4383360.1"/>
    </source>
</evidence>
<protein>
    <submittedName>
        <fullName evidence="1">Uncharacterized protein</fullName>
    </submittedName>
</protein>
<accession>A0ACB9RXC9</accession>
<keyword evidence="2" id="KW-1185">Reference proteome</keyword>
<proteinExistence type="predicted"/>
<reference evidence="2" key="1">
    <citation type="journal article" date="2023" name="Front. Plant Sci.">
        <title>Chromosomal-level genome assembly of Melastoma candidum provides insights into trichome evolution.</title>
        <authorList>
            <person name="Zhong Y."/>
            <person name="Wu W."/>
            <person name="Sun C."/>
            <person name="Zou P."/>
            <person name="Liu Y."/>
            <person name="Dai S."/>
            <person name="Zhou R."/>
        </authorList>
    </citation>
    <scope>NUCLEOTIDE SEQUENCE [LARGE SCALE GENOMIC DNA]</scope>
</reference>
<dbReference type="EMBL" id="CM042882">
    <property type="protein sequence ID" value="KAI4383360.1"/>
    <property type="molecule type" value="Genomic_DNA"/>
</dbReference>
<evidence type="ECO:0000313" key="2">
    <source>
        <dbReference type="Proteomes" id="UP001057402"/>
    </source>
</evidence>
<dbReference type="Proteomes" id="UP001057402">
    <property type="component" value="Chromosome 3"/>
</dbReference>
<sequence>MVGGRFTKGQVASEAEAEVKVKVKEGLIWSEGEEKVKVVRFGLNSAADRIPPRLPSDGRSPPPFDTRKESREDERV</sequence>
<gene>
    <name evidence="1" type="ORF">MLD38_009208</name>
</gene>
<comment type="caution">
    <text evidence="1">The sequence shown here is derived from an EMBL/GenBank/DDBJ whole genome shotgun (WGS) entry which is preliminary data.</text>
</comment>
<organism evidence="1 2">
    <name type="scientific">Melastoma candidum</name>
    <dbReference type="NCBI Taxonomy" id="119954"/>
    <lineage>
        <taxon>Eukaryota</taxon>
        <taxon>Viridiplantae</taxon>
        <taxon>Streptophyta</taxon>
        <taxon>Embryophyta</taxon>
        <taxon>Tracheophyta</taxon>
        <taxon>Spermatophyta</taxon>
        <taxon>Magnoliopsida</taxon>
        <taxon>eudicotyledons</taxon>
        <taxon>Gunneridae</taxon>
        <taxon>Pentapetalae</taxon>
        <taxon>rosids</taxon>
        <taxon>malvids</taxon>
        <taxon>Myrtales</taxon>
        <taxon>Melastomataceae</taxon>
        <taxon>Melastomatoideae</taxon>
        <taxon>Melastomateae</taxon>
        <taxon>Melastoma</taxon>
    </lineage>
</organism>
<name>A0ACB9RXC9_9MYRT</name>